<dbReference type="InterPro" id="IPR000719">
    <property type="entry name" value="Prot_kinase_dom"/>
</dbReference>
<dbReference type="PROSITE" id="PS50011">
    <property type="entry name" value="PROTEIN_KINASE_DOM"/>
    <property type="match status" value="1"/>
</dbReference>
<comment type="similarity">
    <text evidence="3">In the N-terminal section; belongs to the leguminous lectin family.</text>
</comment>
<keyword evidence="10" id="KW-0430">Lectin</keyword>
<dbReference type="GO" id="GO:0030246">
    <property type="term" value="F:carbohydrate binding"/>
    <property type="evidence" value="ECO:0007669"/>
    <property type="project" value="UniProtKB-KW"/>
</dbReference>
<keyword evidence="9" id="KW-0732">Signal</keyword>
<dbReference type="AlphaFoldDB" id="A0AAW1VST1"/>
<keyword evidence="8 17" id="KW-0812">Transmembrane</keyword>
<evidence type="ECO:0000256" key="16">
    <source>
        <dbReference type="ARBA" id="ARBA00023180"/>
    </source>
</evidence>
<dbReference type="SUPFAM" id="SSF49899">
    <property type="entry name" value="Concanavalin A-like lectins/glucanases"/>
    <property type="match status" value="1"/>
</dbReference>
<feature type="domain" description="Protein kinase" evidence="18">
    <location>
        <begin position="190"/>
        <end position="517"/>
    </location>
</feature>
<evidence type="ECO:0000256" key="10">
    <source>
        <dbReference type="ARBA" id="ARBA00022734"/>
    </source>
</evidence>
<dbReference type="Pfam" id="PF00139">
    <property type="entry name" value="Lectin_legB"/>
    <property type="match status" value="1"/>
</dbReference>
<sequence>MSLIVSCRQAAFSLFIFINFLSLFAHPISFNIPHFNPGTENILYEGDAMLNSGNVELTPLIERYRVARCTYAKPFHLWDSTTRSLSDFTTKFTFMIDTRGSYNLSDGFTFYLAPFGYPIPPNSAGGDLGLFNTTTRFETSQNKVVTVEFDSYKNEWDPPGPHVGININSISSVVNASWDFNGTRSRELAYAQTTYNTSTNMLSVFWTYKKSGEDTNSLSLKIDLRDVLPEQVAFGFSATTGRLLENPIILSWEFSSNLDTSSKNREKWMHAFLIAVIAAIPFFIISMLGLALRRLVVKMRIAKIKGLGNAAVPPSISKHLERLALPRRFAYQELISCSHHWIALGLASALHYLHEDAEQCILHRDIKSANVLLDNDFSTKLGDFGIAKLVDPHLKTRTTGVAGTFGYMAPEYAYQGRASKESDMFSFGVVALEIACGRQTYEDGGYHIPLFEWVWQSYVAGNLLSVADERLEMKFDPSEIQCLLIVGLWCTHPNSKERPKAGQVMKVLQLEAPLPQLSRDRPDYDQCNDSQLPA</sequence>
<dbReference type="GO" id="GO:0005886">
    <property type="term" value="C:plasma membrane"/>
    <property type="evidence" value="ECO:0007669"/>
    <property type="project" value="UniProtKB-SubCell"/>
</dbReference>
<dbReference type="Gene3D" id="1.10.510.10">
    <property type="entry name" value="Transferase(Phosphotransferase) domain 1"/>
    <property type="match status" value="1"/>
</dbReference>
<dbReference type="InterPro" id="IPR019825">
    <property type="entry name" value="Lectin_legB_Mn/Ca_BS"/>
</dbReference>
<evidence type="ECO:0000256" key="5">
    <source>
        <dbReference type="ARBA" id="ARBA00012513"/>
    </source>
</evidence>
<comment type="caution">
    <text evidence="19">The sequence shown here is derived from an EMBL/GenBank/DDBJ whole genome shotgun (WGS) entry which is preliminary data.</text>
</comment>
<gene>
    <name evidence="19" type="ORF">M0R45_034319</name>
</gene>
<dbReference type="GO" id="GO:0005524">
    <property type="term" value="F:ATP binding"/>
    <property type="evidence" value="ECO:0007669"/>
    <property type="project" value="UniProtKB-KW"/>
</dbReference>
<feature type="transmembrane region" description="Helical" evidence="17">
    <location>
        <begin position="268"/>
        <end position="292"/>
    </location>
</feature>
<keyword evidence="11" id="KW-0547">Nucleotide-binding</keyword>
<reference evidence="19 20" key="1">
    <citation type="journal article" date="2023" name="G3 (Bethesda)">
        <title>A chromosome-length genome assembly and annotation of blackberry (Rubus argutus, cv. 'Hillquist').</title>
        <authorList>
            <person name="Bruna T."/>
            <person name="Aryal R."/>
            <person name="Dudchenko O."/>
            <person name="Sargent D.J."/>
            <person name="Mead D."/>
            <person name="Buti M."/>
            <person name="Cavallini A."/>
            <person name="Hytonen T."/>
            <person name="Andres J."/>
            <person name="Pham M."/>
            <person name="Weisz D."/>
            <person name="Mascagni F."/>
            <person name="Usai G."/>
            <person name="Natali L."/>
            <person name="Bassil N."/>
            <person name="Fernandez G.E."/>
            <person name="Lomsadze A."/>
            <person name="Armour M."/>
            <person name="Olukolu B."/>
            <person name="Poorten T."/>
            <person name="Britton C."/>
            <person name="Davik J."/>
            <person name="Ashrafi H."/>
            <person name="Aiden E.L."/>
            <person name="Borodovsky M."/>
            <person name="Worthington M."/>
        </authorList>
    </citation>
    <scope>NUCLEOTIDE SEQUENCE [LARGE SCALE GENOMIC DNA]</scope>
    <source>
        <strain evidence="19">PI 553951</strain>
    </source>
</reference>
<dbReference type="InterPro" id="IPR013320">
    <property type="entry name" value="ConA-like_dom_sf"/>
</dbReference>
<comment type="subcellular location">
    <subcellularLocation>
        <location evidence="1">Cell membrane</location>
        <topology evidence="1">Single-pass type I membrane protein</topology>
    </subcellularLocation>
</comment>
<evidence type="ECO:0000256" key="2">
    <source>
        <dbReference type="ARBA" id="ARBA00007606"/>
    </source>
</evidence>
<evidence type="ECO:0000256" key="8">
    <source>
        <dbReference type="ARBA" id="ARBA00022692"/>
    </source>
</evidence>
<dbReference type="CDD" id="cd06899">
    <property type="entry name" value="lectin_legume_LecRK_Arcelin_ConA"/>
    <property type="match status" value="1"/>
</dbReference>
<keyword evidence="16" id="KW-0325">Glycoprotein</keyword>
<evidence type="ECO:0000256" key="7">
    <source>
        <dbReference type="ARBA" id="ARBA00022527"/>
    </source>
</evidence>
<keyword evidence="14 17" id="KW-0472">Membrane</keyword>
<evidence type="ECO:0000256" key="15">
    <source>
        <dbReference type="ARBA" id="ARBA00023170"/>
    </source>
</evidence>
<evidence type="ECO:0000256" key="4">
    <source>
        <dbReference type="ARBA" id="ARBA00010217"/>
    </source>
</evidence>
<comment type="similarity">
    <text evidence="4">In the C-terminal section; belongs to the protein kinase superfamily. Ser/Thr protein kinase family.</text>
</comment>
<name>A0AAW1VST1_RUBAR</name>
<evidence type="ECO:0000256" key="14">
    <source>
        <dbReference type="ARBA" id="ARBA00023136"/>
    </source>
</evidence>
<evidence type="ECO:0000256" key="12">
    <source>
        <dbReference type="ARBA" id="ARBA00022840"/>
    </source>
</evidence>
<comment type="similarity">
    <text evidence="2">Belongs to the leguminous lectin family.</text>
</comment>
<proteinExistence type="inferred from homology"/>
<dbReference type="EMBL" id="JBEDUW010000007">
    <property type="protein sequence ID" value="KAK9910353.1"/>
    <property type="molecule type" value="Genomic_DNA"/>
</dbReference>
<evidence type="ECO:0000313" key="19">
    <source>
        <dbReference type="EMBL" id="KAK9910353.1"/>
    </source>
</evidence>
<keyword evidence="7" id="KW-0808">Transferase</keyword>
<evidence type="ECO:0000256" key="6">
    <source>
        <dbReference type="ARBA" id="ARBA00022475"/>
    </source>
</evidence>
<keyword evidence="15" id="KW-0675">Receptor</keyword>
<evidence type="ECO:0000256" key="17">
    <source>
        <dbReference type="SAM" id="Phobius"/>
    </source>
</evidence>
<dbReference type="InterPro" id="IPR001220">
    <property type="entry name" value="Legume_lectin_dom"/>
</dbReference>
<dbReference type="FunFam" id="1.10.510.10:FF:000522">
    <property type="entry name" value="L-type lectin-domain containing receptor kinase IX.1"/>
    <property type="match status" value="1"/>
</dbReference>
<dbReference type="SUPFAM" id="SSF56112">
    <property type="entry name" value="Protein kinase-like (PK-like)"/>
    <property type="match status" value="1"/>
</dbReference>
<dbReference type="PROSITE" id="PS00307">
    <property type="entry name" value="LECTIN_LEGUME_BETA"/>
    <property type="match status" value="1"/>
</dbReference>
<keyword evidence="7" id="KW-0418">Kinase</keyword>
<dbReference type="InterPro" id="IPR008271">
    <property type="entry name" value="Ser/Thr_kinase_AS"/>
</dbReference>
<dbReference type="InterPro" id="IPR011009">
    <property type="entry name" value="Kinase-like_dom_sf"/>
</dbReference>
<dbReference type="Proteomes" id="UP001457282">
    <property type="component" value="Unassembled WGS sequence"/>
</dbReference>
<evidence type="ECO:0000256" key="3">
    <source>
        <dbReference type="ARBA" id="ARBA00008536"/>
    </source>
</evidence>
<dbReference type="InterPro" id="IPR050528">
    <property type="entry name" value="L-type_Lectin-RKs"/>
</dbReference>
<evidence type="ECO:0000256" key="9">
    <source>
        <dbReference type="ARBA" id="ARBA00022729"/>
    </source>
</evidence>
<dbReference type="Pfam" id="PF00069">
    <property type="entry name" value="Pkinase"/>
    <property type="match status" value="1"/>
</dbReference>
<accession>A0AAW1VST1</accession>
<organism evidence="19 20">
    <name type="scientific">Rubus argutus</name>
    <name type="common">Southern blackberry</name>
    <dbReference type="NCBI Taxonomy" id="59490"/>
    <lineage>
        <taxon>Eukaryota</taxon>
        <taxon>Viridiplantae</taxon>
        <taxon>Streptophyta</taxon>
        <taxon>Embryophyta</taxon>
        <taxon>Tracheophyta</taxon>
        <taxon>Spermatophyta</taxon>
        <taxon>Magnoliopsida</taxon>
        <taxon>eudicotyledons</taxon>
        <taxon>Gunneridae</taxon>
        <taxon>Pentapetalae</taxon>
        <taxon>rosids</taxon>
        <taxon>fabids</taxon>
        <taxon>Rosales</taxon>
        <taxon>Rosaceae</taxon>
        <taxon>Rosoideae</taxon>
        <taxon>Rosoideae incertae sedis</taxon>
        <taxon>Rubus</taxon>
    </lineage>
</organism>
<dbReference type="SMART" id="SM00220">
    <property type="entry name" value="S_TKc"/>
    <property type="match status" value="1"/>
</dbReference>
<keyword evidence="20" id="KW-1185">Reference proteome</keyword>
<evidence type="ECO:0000313" key="20">
    <source>
        <dbReference type="Proteomes" id="UP001457282"/>
    </source>
</evidence>
<keyword evidence="7" id="KW-0723">Serine/threonine-protein kinase</keyword>
<dbReference type="GO" id="GO:0004674">
    <property type="term" value="F:protein serine/threonine kinase activity"/>
    <property type="evidence" value="ECO:0007669"/>
    <property type="project" value="UniProtKB-KW"/>
</dbReference>
<evidence type="ECO:0000259" key="18">
    <source>
        <dbReference type="PROSITE" id="PS50011"/>
    </source>
</evidence>
<dbReference type="EC" id="2.7.11.1" evidence="5"/>
<keyword evidence="13 17" id="KW-1133">Transmembrane helix</keyword>
<evidence type="ECO:0000256" key="11">
    <source>
        <dbReference type="ARBA" id="ARBA00022741"/>
    </source>
</evidence>
<protein>
    <recommendedName>
        <fullName evidence="5">non-specific serine/threonine protein kinase</fullName>
        <ecNumber evidence="5">2.7.11.1</ecNumber>
    </recommendedName>
</protein>
<evidence type="ECO:0000256" key="13">
    <source>
        <dbReference type="ARBA" id="ARBA00022989"/>
    </source>
</evidence>
<keyword evidence="12" id="KW-0067">ATP-binding</keyword>
<dbReference type="PANTHER" id="PTHR27007">
    <property type="match status" value="1"/>
</dbReference>
<keyword evidence="6" id="KW-1003">Cell membrane</keyword>
<dbReference type="Gene3D" id="2.60.120.200">
    <property type="match status" value="1"/>
</dbReference>
<evidence type="ECO:0000256" key="1">
    <source>
        <dbReference type="ARBA" id="ARBA00004251"/>
    </source>
</evidence>
<dbReference type="PROSITE" id="PS00108">
    <property type="entry name" value="PROTEIN_KINASE_ST"/>
    <property type="match status" value="1"/>
</dbReference>